<dbReference type="EC" id="7.2.2.21" evidence="8"/>
<keyword evidence="7" id="KW-0472">Membrane</keyword>
<evidence type="ECO:0000256" key="7">
    <source>
        <dbReference type="ARBA" id="ARBA00023136"/>
    </source>
</evidence>
<dbReference type="Gene3D" id="3.40.1110.10">
    <property type="entry name" value="Calcium-transporting ATPase, cytoplasmic domain N"/>
    <property type="match status" value="1"/>
</dbReference>
<dbReference type="InterPro" id="IPR008250">
    <property type="entry name" value="ATPase_P-typ_transduc_dom_A_sf"/>
</dbReference>
<dbReference type="Gene3D" id="2.70.150.10">
    <property type="entry name" value="Calcium-transporting ATPase, cytoplasmic transduction domain A"/>
    <property type="match status" value="1"/>
</dbReference>
<evidence type="ECO:0000256" key="1">
    <source>
        <dbReference type="ARBA" id="ARBA00004141"/>
    </source>
</evidence>
<dbReference type="Pfam" id="PF00122">
    <property type="entry name" value="E1-E2_ATPase"/>
    <property type="match status" value="1"/>
</dbReference>
<evidence type="ECO:0000256" key="3">
    <source>
        <dbReference type="ARBA" id="ARBA00022539"/>
    </source>
</evidence>
<evidence type="ECO:0000256" key="6">
    <source>
        <dbReference type="ARBA" id="ARBA00022989"/>
    </source>
</evidence>
<keyword evidence="3" id="KW-0104">Cadmium</keyword>
<dbReference type="InterPro" id="IPR023299">
    <property type="entry name" value="ATPase_P-typ_cyto_dom_N"/>
</dbReference>
<sequence>MLQFSVIRKLRNRLHVKVSGHRFTEAEAAYIEDILLSHEAISQVTFYTRTCQIAISHNGNESAVRDAVLALRNLDLTQAVELREYSPRLVNKKYREMMIQRTAVYLGKKAVLPAPIAAAWTWFDGLKFIGTAIKTLWQRKLTVEVLDGVAIGASLLMKDYPTAGAVMYLLGIGDILEEWTHRKSVLNLAQSMSLNVDKVWVLVDDVEISKSVNEIVEGDQVIIRQGEVIPLDGVVIDGVVLVNESSMTGEPEAVRRDKDTSVYAGTVVEDGKAIIEVRSTSKTSRYEKIVNLIEESEQMKSGMEQQAYRMADKLVPISFIGAGLTYLLTRNTLKALSFVMVDFSCALKLSIPLAVLSAMQEASKRGITVKGGKFLEQIAAADMIVFDKTGTLTKAEPEFEEIIAFNGQDPDEMLKLAACLEEHFPHSMAKAVVRAAKDHHLPHKEMHSDVEYIVAHGIASKVGRYRARIGSAHFIFDDEKTKIPENEKEKFENLPNTSSHLYLAIGGTLAAVICIKDPVREEAKQVVDDLHALGIKKVVMMTGDSRRNAERVAAEIGIDEVYAEVLPEDKASYVKKAKEEGYTVMMVGDGINDSPAISEAHVGIAMNEGAPIAQKIANVTISSDHLQALVDLRRISLALMKRIKANYNGIVGFNGALVGAGVVGVLPAANAAWLHNLFTLGVGLESMTPLLKEEQKTIKATDDHTIDVVAESVSA</sequence>
<keyword evidence="6" id="KW-1133">Transmembrane helix</keyword>
<dbReference type="PROSITE" id="PS00154">
    <property type="entry name" value="ATPASE_E1_E2"/>
    <property type="match status" value="1"/>
</dbReference>
<dbReference type="Pfam" id="PF00702">
    <property type="entry name" value="Hydrolase"/>
    <property type="match status" value="1"/>
</dbReference>
<evidence type="ECO:0000313" key="12">
    <source>
        <dbReference type="EMBL" id="MDV5088180.1"/>
    </source>
</evidence>
<comment type="catalytic activity">
    <reaction evidence="9">
        <text>Cd(2+)(in) + ATP + H2O = Cd(2+)(out) + ADP + phosphate + H(+)</text>
        <dbReference type="Rhea" id="RHEA:12132"/>
        <dbReference type="ChEBI" id="CHEBI:15377"/>
        <dbReference type="ChEBI" id="CHEBI:15378"/>
        <dbReference type="ChEBI" id="CHEBI:30616"/>
        <dbReference type="ChEBI" id="CHEBI:43474"/>
        <dbReference type="ChEBI" id="CHEBI:48775"/>
        <dbReference type="ChEBI" id="CHEBI:456216"/>
        <dbReference type="EC" id="7.2.2.21"/>
    </reaction>
</comment>
<evidence type="ECO:0000256" key="2">
    <source>
        <dbReference type="ARBA" id="ARBA00006024"/>
    </source>
</evidence>
<accession>A0ABU3Z8D3</accession>
<evidence type="ECO:0000256" key="9">
    <source>
        <dbReference type="ARBA" id="ARBA00049338"/>
    </source>
</evidence>
<keyword evidence="10" id="KW-0479">Metal-binding</keyword>
<dbReference type="RefSeq" id="WP_317329832.1">
    <property type="nucleotide sequence ID" value="NZ_JAWJZA010000004.1"/>
</dbReference>
<dbReference type="InterPro" id="IPR001757">
    <property type="entry name" value="P_typ_ATPase"/>
</dbReference>
<evidence type="ECO:0000256" key="10">
    <source>
        <dbReference type="RuleBase" id="RU362081"/>
    </source>
</evidence>
<proteinExistence type="inferred from homology"/>
<keyword evidence="5" id="KW-1278">Translocase</keyword>
<keyword evidence="10" id="KW-0067">ATP-binding</keyword>
<dbReference type="EMBL" id="JAWJZB010000005">
    <property type="protein sequence ID" value="MDV5088180.1"/>
    <property type="molecule type" value="Genomic_DNA"/>
</dbReference>
<evidence type="ECO:0000256" key="5">
    <source>
        <dbReference type="ARBA" id="ARBA00022967"/>
    </source>
</evidence>
<dbReference type="Proteomes" id="UP001272515">
    <property type="component" value="Unassembled WGS sequence"/>
</dbReference>
<comment type="caution">
    <text evidence="12">The sequence shown here is derived from an EMBL/GenBank/DDBJ whole genome shotgun (WGS) entry which is preliminary data.</text>
</comment>
<dbReference type="SFLD" id="SFLDF00027">
    <property type="entry name" value="p-type_atpase"/>
    <property type="match status" value="1"/>
</dbReference>
<evidence type="ECO:0000259" key="11">
    <source>
        <dbReference type="Pfam" id="PF00122"/>
    </source>
</evidence>
<evidence type="ECO:0000256" key="8">
    <source>
        <dbReference type="ARBA" id="ARBA00039103"/>
    </source>
</evidence>
<dbReference type="NCBIfam" id="TIGR01494">
    <property type="entry name" value="ATPase_P-type"/>
    <property type="match status" value="1"/>
</dbReference>
<dbReference type="InterPro" id="IPR023214">
    <property type="entry name" value="HAD_sf"/>
</dbReference>
<keyword evidence="4" id="KW-0812">Transmembrane</keyword>
<comment type="similarity">
    <text evidence="2 10">Belongs to the cation transport ATPase (P-type) (TC 3.A.3) family. Type IB subfamily.</text>
</comment>
<dbReference type="PRINTS" id="PR00120">
    <property type="entry name" value="HATPASE"/>
</dbReference>
<keyword evidence="10" id="KW-0547">Nucleotide-binding</keyword>
<dbReference type="InterPro" id="IPR044492">
    <property type="entry name" value="P_typ_ATPase_HD_dom"/>
</dbReference>
<dbReference type="InterPro" id="IPR036412">
    <property type="entry name" value="HAD-like_sf"/>
</dbReference>
<gene>
    <name evidence="12" type="ORF">RVY80_04875</name>
</gene>
<reference evidence="12 13" key="1">
    <citation type="submission" date="2023-10" db="EMBL/GenBank/DDBJ databases">
        <title>Veillonella sp. nov., isolated from a pig farm feces dump.</title>
        <authorList>
            <person name="Chang Y.-H."/>
        </authorList>
    </citation>
    <scope>NUCLEOTIDE SEQUENCE [LARGE SCALE GENOMIC DNA]</scope>
    <source>
        <strain evidence="12 13">YH-vei2233</strain>
    </source>
</reference>
<dbReference type="PANTHER" id="PTHR48085">
    <property type="entry name" value="CADMIUM/ZINC-TRANSPORTING ATPASE HMA2-RELATED"/>
    <property type="match status" value="1"/>
</dbReference>
<name>A0ABU3Z8D3_9FIRM</name>
<dbReference type="SUPFAM" id="SSF81653">
    <property type="entry name" value="Calcium ATPase, transduction domain A"/>
    <property type="match status" value="1"/>
</dbReference>
<dbReference type="PRINTS" id="PR00119">
    <property type="entry name" value="CATATPASE"/>
</dbReference>
<dbReference type="InterPro" id="IPR051014">
    <property type="entry name" value="Cation_Transport_ATPase_IB"/>
</dbReference>
<evidence type="ECO:0000256" key="4">
    <source>
        <dbReference type="ARBA" id="ARBA00022692"/>
    </source>
</evidence>
<feature type="domain" description="P-type ATPase A" evidence="11">
    <location>
        <begin position="194"/>
        <end position="294"/>
    </location>
</feature>
<protein>
    <recommendedName>
        <fullName evidence="8">Cd(2+)-exporting ATPase</fullName>
        <ecNumber evidence="8">7.2.2.21</ecNumber>
    </recommendedName>
</protein>
<comment type="subcellular location">
    <subcellularLocation>
        <location evidence="10">Cell membrane</location>
    </subcellularLocation>
    <subcellularLocation>
        <location evidence="1">Membrane</location>
        <topology evidence="1">Multi-pass membrane protein</topology>
    </subcellularLocation>
</comment>
<dbReference type="SUPFAM" id="SSF56784">
    <property type="entry name" value="HAD-like"/>
    <property type="match status" value="1"/>
</dbReference>
<dbReference type="InterPro" id="IPR018303">
    <property type="entry name" value="ATPase_P-typ_P_site"/>
</dbReference>
<dbReference type="SFLD" id="SFLDS00003">
    <property type="entry name" value="Haloacid_Dehalogenase"/>
    <property type="match status" value="1"/>
</dbReference>
<keyword evidence="13" id="KW-1185">Reference proteome</keyword>
<organism evidence="12 13">
    <name type="scientific">Veillonella absiana</name>
    <dbReference type="NCBI Taxonomy" id="3079305"/>
    <lineage>
        <taxon>Bacteria</taxon>
        <taxon>Bacillati</taxon>
        <taxon>Bacillota</taxon>
        <taxon>Negativicutes</taxon>
        <taxon>Veillonellales</taxon>
        <taxon>Veillonellaceae</taxon>
        <taxon>Veillonella</taxon>
    </lineage>
</organism>
<dbReference type="SFLD" id="SFLDG00002">
    <property type="entry name" value="C1.7:_P-type_atpase_like"/>
    <property type="match status" value="1"/>
</dbReference>
<evidence type="ECO:0000313" key="13">
    <source>
        <dbReference type="Proteomes" id="UP001272515"/>
    </source>
</evidence>
<dbReference type="PANTHER" id="PTHR48085:SF5">
    <property type="entry name" value="CADMIUM_ZINC-TRANSPORTING ATPASE HMA4-RELATED"/>
    <property type="match status" value="1"/>
</dbReference>
<dbReference type="InterPro" id="IPR027256">
    <property type="entry name" value="P-typ_ATPase_IB"/>
</dbReference>
<dbReference type="PROSITE" id="PS01229">
    <property type="entry name" value="COF_2"/>
    <property type="match status" value="1"/>
</dbReference>
<dbReference type="InterPro" id="IPR059000">
    <property type="entry name" value="ATPase_P-type_domA"/>
</dbReference>
<dbReference type="NCBIfam" id="TIGR01525">
    <property type="entry name" value="ATPase-IB_hvy"/>
    <property type="match status" value="1"/>
</dbReference>
<keyword evidence="10" id="KW-1003">Cell membrane</keyword>
<dbReference type="Gene3D" id="3.40.50.1000">
    <property type="entry name" value="HAD superfamily/HAD-like"/>
    <property type="match status" value="1"/>
</dbReference>